<feature type="active site" description="Nucleophile" evidence="2">
    <location>
        <position position="109"/>
    </location>
</feature>
<protein>
    <submittedName>
        <fullName evidence="4">Patatin</fullName>
    </submittedName>
</protein>
<dbReference type="Pfam" id="PF01734">
    <property type="entry name" value="Patatin"/>
    <property type="match status" value="1"/>
</dbReference>
<accession>A0A2W2BHL5</accession>
<name>A0A2W2BHL5_9HYPH</name>
<reference evidence="5" key="1">
    <citation type="submission" date="2018-06" db="EMBL/GenBank/DDBJ databases">
        <title>Aestuariibacter litoralis strain KCTC 52945T.</title>
        <authorList>
            <person name="Li X."/>
            <person name="Salam N."/>
            <person name="Li J.-L."/>
            <person name="Chen Y.-M."/>
            <person name="Yang Z.-W."/>
            <person name="Zhang L.-Y."/>
            <person name="Han M.-X."/>
            <person name="Xiao M."/>
            <person name="Li W.-J."/>
        </authorList>
    </citation>
    <scope>NUCLEOTIDE SEQUENCE [LARGE SCALE GENOMIC DNA]</scope>
    <source>
        <strain evidence="5">KCTC 52945</strain>
    </source>
</reference>
<evidence type="ECO:0000256" key="1">
    <source>
        <dbReference type="ARBA" id="ARBA00023098"/>
    </source>
</evidence>
<keyword evidence="5" id="KW-1185">Reference proteome</keyword>
<evidence type="ECO:0000256" key="2">
    <source>
        <dbReference type="PROSITE-ProRule" id="PRU01161"/>
    </source>
</evidence>
<dbReference type="Proteomes" id="UP000248795">
    <property type="component" value="Unassembled WGS sequence"/>
</dbReference>
<dbReference type="InterPro" id="IPR002641">
    <property type="entry name" value="PNPLA_dom"/>
</dbReference>
<gene>
    <name evidence="4" type="ORF">DK847_17620</name>
</gene>
<dbReference type="Gene3D" id="3.40.1090.10">
    <property type="entry name" value="Cytosolic phospholipase A2 catalytic domain"/>
    <property type="match status" value="1"/>
</dbReference>
<feature type="active site" description="Proton acceptor" evidence="2">
    <location>
        <position position="253"/>
    </location>
</feature>
<dbReference type="GO" id="GO:0016787">
    <property type="term" value="F:hydrolase activity"/>
    <property type="evidence" value="ECO:0007669"/>
    <property type="project" value="UniProtKB-UniRule"/>
</dbReference>
<evidence type="ECO:0000259" key="3">
    <source>
        <dbReference type="PROSITE" id="PS51635"/>
    </source>
</evidence>
<evidence type="ECO:0000313" key="4">
    <source>
        <dbReference type="EMBL" id="PZF75659.1"/>
    </source>
</evidence>
<comment type="caution">
    <text evidence="4">The sequence shown here is derived from an EMBL/GenBank/DDBJ whole genome shotgun (WGS) entry which is preliminary data.</text>
</comment>
<feature type="short sequence motif" description="GXGXXG" evidence="2">
    <location>
        <begin position="78"/>
        <end position="83"/>
    </location>
</feature>
<dbReference type="SUPFAM" id="SSF52151">
    <property type="entry name" value="FabD/lysophospholipase-like"/>
    <property type="match status" value="1"/>
</dbReference>
<feature type="domain" description="PNPLA" evidence="3">
    <location>
        <begin position="74"/>
        <end position="269"/>
    </location>
</feature>
<dbReference type="AlphaFoldDB" id="A0A2W2BHL5"/>
<sequence length="382" mass="41009">MALLGLVLAACTGPTVDSLRDPVPEPLVSRTAVPGYSHIRYWGDDGEGITSAMLEEIAAQQKAAGLSPTVRNFLSISGGGSNGAFGAGLLSGWTKTGTRPEFTIVTGVSTGSLIAPFAYLGPPYDELLTEAYTQISGQDVFRRKHVLRIIGSASAADNTPLRQLVARYVTDRMVADIAVQNNRGRKLLVGTTNLDAGRPVVWDIGAIAASGVPGAKQLIQDILVASSSIPGVFPPVKIKVVADGQTFDEMHVDGGTSNQAFLFPSNFSVKAQDIKLKRSGIKRTLFVIRNGKVSQDYQMVKPRLAAIVGRSISTLITTQGIGDLYRMYTNAMRDGIAFRAIWVPDSFTMEEPEPFDPAYMKALYKVGFEMGRTGIPWATQPP</sequence>
<dbReference type="InterPro" id="IPR016035">
    <property type="entry name" value="Acyl_Trfase/lysoPLipase"/>
</dbReference>
<evidence type="ECO:0000313" key="5">
    <source>
        <dbReference type="Proteomes" id="UP000248795"/>
    </source>
</evidence>
<keyword evidence="2" id="KW-0442">Lipid degradation</keyword>
<dbReference type="EMBL" id="QKVK01000009">
    <property type="protein sequence ID" value="PZF75659.1"/>
    <property type="molecule type" value="Genomic_DNA"/>
</dbReference>
<proteinExistence type="predicted"/>
<dbReference type="GO" id="GO:0016042">
    <property type="term" value="P:lipid catabolic process"/>
    <property type="evidence" value="ECO:0007669"/>
    <property type="project" value="UniProtKB-UniRule"/>
</dbReference>
<feature type="short sequence motif" description="GXSXG" evidence="2">
    <location>
        <begin position="107"/>
        <end position="111"/>
    </location>
</feature>
<feature type="short sequence motif" description="DGA/G" evidence="2">
    <location>
        <begin position="253"/>
        <end position="255"/>
    </location>
</feature>
<dbReference type="PROSITE" id="PS51635">
    <property type="entry name" value="PNPLA"/>
    <property type="match status" value="1"/>
</dbReference>
<organism evidence="4 5">
    <name type="scientific">Aestuariivirga litoralis</name>
    <dbReference type="NCBI Taxonomy" id="2650924"/>
    <lineage>
        <taxon>Bacteria</taxon>
        <taxon>Pseudomonadati</taxon>
        <taxon>Pseudomonadota</taxon>
        <taxon>Alphaproteobacteria</taxon>
        <taxon>Hyphomicrobiales</taxon>
        <taxon>Aestuariivirgaceae</taxon>
        <taxon>Aestuariivirga</taxon>
    </lineage>
</organism>
<keyword evidence="2" id="KW-0378">Hydrolase</keyword>
<keyword evidence="1 2" id="KW-0443">Lipid metabolism</keyword>